<dbReference type="Gene3D" id="2.60.40.10">
    <property type="entry name" value="Immunoglobulins"/>
    <property type="match status" value="1"/>
</dbReference>
<evidence type="ECO:0000256" key="2">
    <source>
        <dbReference type="ARBA" id="ARBA00022670"/>
    </source>
</evidence>
<evidence type="ECO:0000313" key="8">
    <source>
        <dbReference type="EMBL" id="MFB9676637.1"/>
    </source>
</evidence>
<dbReference type="PANTHER" id="PTHR43806">
    <property type="entry name" value="PEPTIDASE S8"/>
    <property type="match status" value="1"/>
</dbReference>
<evidence type="ECO:0000256" key="3">
    <source>
        <dbReference type="ARBA" id="ARBA00022801"/>
    </source>
</evidence>
<comment type="similarity">
    <text evidence="1 5">Belongs to the peptidase S8 family.</text>
</comment>
<protein>
    <submittedName>
        <fullName evidence="8">S8 family serine peptidase</fullName>
    </submittedName>
</protein>
<dbReference type="InterPro" id="IPR013783">
    <property type="entry name" value="Ig-like_fold"/>
</dbReference>
<dbReference type="InterPro" id="IPR050131">
    <property type="entry name" value="Peptidase_S8_subtilisin-like"/>
</dbReference>
<dbReference type="Proteomes" id="UP001589610">
    <property type="component" value="Unassembled WGS sequence"/>
</dbReference>
<dbReference type="InterPro" id="IPR023828">
    <property type="entry name" value="Peptidase_S8_Ser-AS"/>
</dbReference>
<evidence type="ECO:0000256" key="4">
    <source>
        <dbReference type="ARBA" id="ARBA00022825"/>
    </source>
</evidence>
<proteinExistence type="inferred from homology"/>
<dbReference type="InterPro" id="IPR000209">
    <property type="entry name" value="Peptidase_S8/S53_dom"/>
</dbReference>
<gene>
    <name evidence="8" type="ORF">ACFFRH_14175</name>
</gene>
<feature type="region of interest" description="Disordered" evidence="6">
    <location>
        <begin position="7"/>
        <end position="40"/>
    </location>
</feature>
<organism evidence="8 9">
    <name type="scientific">Streptosporangium vulgare</name>
    <dbReference type="NCBI Taxonomy" id="46190"/>
    <lineage>
        <taxon>Bacteria</taxon>
        <taxon>Bacillati</taxon>
        <taxon>Actinomycetota</taxon>
        <taxon>Actinomycetes</taxon>
        <taxon>Streptosporangiales</taxon>
        <taxon>Streptosporangiaceae</taxon>
        <taxon>Streptosporangium</taxon>
    </lineage>
</organism>
<evidence type="ECO:0000259" key="7">
    <source>
        <dbReference type="Pfam" id="PF00082"/>
    </source>
</evidence>
<feature type="active site" description="Charge relay system" evidence="5">
    <location>
        <position position="265"/>
    </location>
</feature>
<evidence type="ECO:0000313" key="9">
    <source>
        <dbReference type="Proteomes" id="UP001589610"/>
    </source>
</evidence>
<evidence type="ECO:0000256" key="6">
    <source>
        <dbReference type="SAM" id="MobiDB-lite"/>
    </source>
</evidence>
<feature type="compositionally biased region" description="Polar residues" evidence="6">
    <location>
        <begin position="171"/>
        <end position="180"/>
    </location>
</feature>
<dbReference type="InterPro" id="IPR015500">
    <property type="entry name" value="Peptidase_S8_subtilisin-rel"/>
</dbReference>
<dbReference type="InterPro" id="IPR036852">
    <property type="entry name" value="Peptidase_S8/S53_dom_sf"/>
</dbReference>
<feature type="active site" description="Charge relay system" evidence="5">
    <location>
        <position position="440"/>
    </location>
</feature>
<evidence type="ECO:0000256" key="1">
    <source>
        <dbReference type="ARBA" id="ARBA00011073"/>
    </source>
</evidence>
<dbReference type="PANTHER" id="PTHR43806:SF11">
    <property type="entry name" value="CEREVISIN-RELATED"/>
    <property type="match status" value="1"/>
</dbReference>
<feature type="region of interest" description="Disordered" evidence="6">
    <location>
        <begin position="171"/>
        <end position="190"/>
    </location>
</feature>
<keyword evidence="4 5" id="KW-0720">Serine protease</keyword>
<keyword evidence="9" id="KW-1185">Reference proteome</keyword>
<feature type="active site" description="Charge relay system" evidence="5">
    <location>
        <position position="233"/>
    </location>
</feature>
<reference evidence="8 9" key="1">
    <citation type="submission" date="2024-09" db="EMBL/GenBank/DDBJ databases">
        <authorList>
            <person name="Sun Q."/>
            <person name="Mori K."/>
        </authorList>
    </citation>
    <scope>NUCLEOTIDE SEQUENCE [LARGE SCALE GENOMIC DNA]</scope>
    <source>
        <strain evidence="8 9">JCM 3028</strain>
    </source>
</reference>
<dbReference type="PROSITE" id="PS00138">
    <property type="entry name" value="SUBTILASE_SER"/>
    <property type="match status" value="1"/>
</dbReference>
<dbReference type="RefSeq" id="WP_386156839.1">
    <property type="nucleotide sequence ID" value="NZ_JBHMBS010000006.1"/>
</dbReference>
<accession>A0ABV5TC75</accession>
<dbReference type="PRINTS" id="PR00723">
    <property type="entry name" value="SUBTILISIN"/>
</dbReference>
<keyword evidence="2 5" id="KW-0645">Protease</keyword>
<dbReference type="InterPro" id="IPR022398">
    <property type="entry name" value="Peptidase_S8_His-AS"/>
</dbReference>
<comment type="caution">
    <text evidence="8">The sequence shown here is derived from an EMBL/GenBank/DDBJ whole genome shotgun (WGS) entry which is preliminary data.</text>
</comment>
<feature type="domain" description="Peptidase S8/S53" evidence="7">
    <location>
        <begin position="224"/>
        <end position="473"/>
    </location>
</feature>
<dbReference type="SUPFAM" id="SSF52743">
    <property type="entry name" value="Subtilisin-like"/>
    <property type="match status" value="1"/>
</dbReference>
<sequence length="1117" mass="118918">MVTALIAAATPVQATPTPAPTPKASASTPQAGQAAAKAGPPKTITLITGDKVTLRSLPGKQTQLDVEPGPGREKVNFVHRRAKEGLSIVPVDAMPLLAAGRLDPRLFNVTRLAELGYDDAASPALPLIVTYPGQTDAATLRVAGGRPLPAINGIARSEPRAAAGTLWKSLSGQASEQTAGKPSGQARTEAGPEKIWLDGKARLSLDVSVPHIGAPKAWEAGYTGKDVTVAVLDSGYDPDHPDLRGLVTKTENFTSEPDVRDLNGHGTHVASTIAGSGAASGGRYKGVAPGAKLLIGKVCEQSGNCPDSGIIEAMTWAAENGARVANLSLGGPDIPGVDPLEQAVNTLSERYGTLFVIASGNEGPQTLGSPSSADHALSVGASYRDADTVTQFSSTGPRVGDAAVKPDLIAPGAGIVAARAAGTSGGFPVDDLHTEMSGTSMATPHVTGAAAIVAGRHPDWKAGQIKAALMASTAPGDELGAYVQGSGRVDVARAVNQQVTVEPASLSLGEIELPGSALKKGTLTYRNDGDAAVRLDLSVKAKDGHGETVTPFKLGATTVEIPAHGTAPVEVTAEPGAVGMYSGTVIAANAEVSVRTGIGMRVEPEKRGLKLAFTGSDGRPAGNSFAGVIDLDTKEQVNYDISGGTLDLRLQKGRRYTIVSLILDHDGTLVMSAEPEFTLDADRTVTADARKAKPVDVRTEEPTARLAIGMLGMLQLADGVQPMGVDVELADMWGADRIEGVKAIPTTRTASKKFAFYRWTQWAKPKGDGTYNDSPYFYHLMKAEPRIPADPGYRPRGRDLAKVTSTYATQQDAKFGEHFALPVLYGTELAWMPYGDVSRFPLPFRRTEYYTPGDTGWYPSFIQYKALDVWDNVDQFFFGETTVYRAGQKVSDRWNNGVFAAGLMPGGDYSWREENMLQFATGLFEDSVPERLSYGEYTAPQTRLYRDGKEIYTDAYLPGGIEVPADGKESEYRLTMTADRDPVMTKFSTRVSAEWRFRSKTPEPGRRQVLPLMVVRMSPELDDRNRAGTGHTRVPLRVQRQEGSPDLRVSTLSAEISYDDGRTWWPTPVLPTGKGTWSAETWNPVSARGKFASLRVKAADTGGNVFTETVIRAYGIK</sequence>
<keyword evidence="3 5" id="KW-0378">Hydrolase</keyword>
<dbReference type="PROSITE" id="PS51892">
    <property type="entry name" value="SUBTILASE"/>
    <property type="match status" value="1"/>
</dbReference>
<evidence type="ECO:0000256" key="5">
    <source>
        <dbReference type="PROSITE-ProRule" id="PRU01240"/>
    </source>
</evidence>
<dbReference type="EMBL" id="JBHMBS010000006">
    <property type="protein sequence ID" value="MFB9676637.1"/>
    <property type="molecule type" value="Genomic_DNA"/>
</dbReference>
<name>A0ABV5TC75_9ACTN</name>
<dbReference type="Gene3D" id="3.40.50.200">
    <property type="entry name" value="Peptidase S8/S53 domain"/>
    <property type="match status" value="1"/>
</dbReference>
<dbReference type="PROSITE" id="PS00137">
    <property type="entry name" value="SUBTILASE_HIS"/>
    <property type="match status" value="1"/>
</dbReference>
<dbReference type="Pfam" id="PF00082">
    <property type="entry name" value="Peptidase_S8"/>
    <property type="match status" value="1"/>
</dbReference>